<dbReference type="GO" id="GO:0009306">
    <property type="term" value="P:protein secretion"/>
    <property type="evidence" value="ECO:0007669"/>
    <property type="project" value="UniProtKB-UniRule"/>
</dbReference>
<dbReference type="GO" id="GO:0005886">
    <property type="term" value="C:plasma membrane"/>
    <property type="evidence" value="ECO:0007669"/>
    <property type="project" value="UniProtKB-SubCell"/>
</dbReference>
<feature type="compositionally biased region" description="Basic and acidic residues" evidence="10">
    <location>
        <begin position="17"/>
        <end position="40"/>
    </location>
</feature>
<feature type="region of interest" description="Disordered" evidence="10">
    <location>
        <begin position="1"/>
        <end position="40"/>
    </location>
</feature>
<keyword evidence="8 9" id="KW-0472">Membrane</keyword>
<comment type="function">
    <text evidence="9">Essential subunit of the Sec protein translocation channel SecYEG. Clamps together the 2 halves of SecY. May contact the channel plug during translocation.</text>
</comment>
<evidence type="ECO:0000313" key="12">
    <source>
        <dbReference type="Proteomes" id="UP000477750"/>
    </source>
</evidence>
<dbReference type="HAMAP" id="MF_00422">
    <property type="entry name" value="SecE"/>
    <property type="match status" value="1"/>
</dbReference>
<evidence type="ECO:0000256" key="1">
    <source>
        <dbReference type="ARBA" id="ARBA00004370"/>
    </source>
</evidence>
<dbReference type="InterPro" id="IPR005807">
    <property type="entry name" value="SecE_bac"/>
</dbReference>
<dbReference type="NCBIfam" id="TIGR00964">
    <property type="entry name" value="secE_bact"/>
    <property type="match status" value="1"/>
</dbReference>
<comment type="subcellular location">
    <subcellularLocation>
        <location evidence="9">Cell membrane</location>
        <topology evidence="9">Single-pass membrane protein</topology>
    </subcellularLocation>
    <subcellularLocation>
        <location evidence="1">Membrane</location>
    </subcellularLocation>
</comment>
<dbReference type="GO" id="GO:0008320">
    <property type="term" value="F:protein transmembrane transporter activity"/>
    <property type="evidence" value="ECO:0007669"/>
    <property type="project" value="UniProtKB-UniRule"/>
</dbReference>
<dbReference type="Proteomes" id="UP000477750">
    <property type="component" value="Unassembled WGS sequence"/>
</dbReference>
<name>A0A6L5G6Z1_9ACTN</name>
<evidence type="ECO:0000256" key="2">
    <source>
        <dbReference type="ARBA" id="ARBA00022448"/>
    </source>
</evidence>
<dbReference type="PANTHER" id="PTHR33910:SF1">
    <property type="entry name" value="PROTEIN TRANSLOCASE SUBUNIT SECE"/>
    <property type="match status" value="1"/>
</dbReference>
<dbReference type="GO" id="GO:0006605">
    <property type="term" value="P:protein targeting"/>
    <property type="evidence" value="ECO:0007669"/>
    <property type="project" value="UniProtKB-UniRule"/>
</dbReference>
<dbReference type="GO" id="GO:0065002">
    <property type="term" value="P:intracellular protein transmembrane transport"/>
    <property type="evidence" value="ECO:0007669"/>
    <property type="project" value="UniProtKB-UniRule"/>
</dbReference>
<dbReference type="Gene3D" id="1.20.5.1030">
    <property type="entry name" value="Preprotein translocase secy subunit"/>
    <property type="match status" value="1"/>
</dbReference>
<sequence>MTAPIRRTLEEADVADDTSRSDATADKGRPTRKQGDKAVERNPFKKLGRFLREVVEQLRKVVYPTRRQLITYSIVVLVFVGIMMAYIGGLDLLFGDLVRRAFGADS</sequence>
<keyword evidence="6 9" id="KW-1133">Transmembrane helix</keyword>
<accession>A0A6L5G6Z1</accession>
<feature type="transmembrane region" description="Helical" evidence="9">
    <location>
        <begin position="69"/>
        <end position="89"/>
    </location>
</feature>
<dbReference type="EMBL" id="WIAO01000006">
    <property type="protein sequence ID" value="MQM25383.1"/>
    <property type="molecule type" value="Genomic_DNA"/>
</dbReference>
<evidence type="ECO:0000256" key="7">
    <source>
        <dbReference type="ARBA" id="ARBA00023010"/>
    </source>
</evidence>
<keyword evidence="3 9" id="KW-1003">Cell membrane</keyword>
<comment type="subunit">
    <text evidence="9">Component of the Sec protein translocase complex. Heterotrimer consisting of SecY, SecE and SecG subunits. The heterotrimers can form oligomers, although 1 heterotrimer is thought to be able to translocate proteins. Interacts with the ribosome. Interacts with SecDF, and other proteins may be involved. Interacts with SecA.</text>
</comment>
<evidence type="ECO:0000256" key="5">
    <source>
        <dbReference type="ARBA" id="ARBA00022927"/>
    </source>
</evidence>
<dbReference type="InterPro" id="IPR001901">
    <property type="entry name" value="Translocase_SecE/Sec61-g"/>
</dbReference>
<keyword evidence="4 9" id="KW-0812">Transmembrane</keyword>
<keyword evidence="12" id="KW-1185">Reference proteome</keyword>
<reference evidence="11 12" key="1">
    <citation type="submission" date="2019-10" db="EMBL/GenBank/DDBJ databases">
        <title>Glycomyces albidus sp. nov., a novel actinomycete isolated from rhizosphere soil of wheat (Triticum aestivum L.).</title>
        <authorList>
            <person name="Qian L."/>
        </authorList>
    </citation>
    <scope>NUCLEOTIDE SEQUENCE [LARGE SCALE GENOMIC DNA]</scope>
    <source>
        <strain evidence="11 12">NEAU-7082</strain>
    </source>
</reference>
<dbReference type="InterPro" id="IPR038379">
    <property type="entry name" value="SecE_sf"/>
</dbReference>
<comment type="caution">
    <text evidence="11">The sequence shown here is derived from an EMBL/GenBank/DDBJ whole genome shotgun (WGS) entry which is preliminary data.</text>
</comment>
<evidence type="ECO:0000256" key="9">
    <source>
        <dbReference type="HAMAP-Rule" id="MF_00422"/>
    </source>
</evidence>
<evidence type="ECO:0000256" key="8">
    <source>
        <dbReference type="ARBA" id="ARBA00023136"/>
    </source>
</evidence>
<keyword evidence="2 9" id="KW-0813">Transport</keyword>
<protein>
    <recommendedName>
        <fullName evidence="9">Protein translocase subunit SecE</fullName>
    </recommendedName>
</protein>
<proteinExistence type="inferred from homology"/>
<evidence type="ECO:0000256" key="10">
    <source>
        <dbReference type="SAM" id="MobiDB-lite"/>
    </source>
</evidence>
<evidence type="ECO:0000256" key="4">
    <source>
        <dbReference type="ARBA" id="ARBA00022692"/>
    </source>
</evidence>
<comment type="similarity">
    <text evidence="9">Belongs to the SecE/SEC61-gamma family.</text>
</comment>
<organism evidence="11 12">
    <name type="scientific">Glycomyces albidus</name>
    <dbReference type="NCBI Taxonomy" id="2656774"/>
    <lineage>
        <taxon>Bacteria</taxon>
        <taxon>Bacillati</taxon>
        <taxon>Actinomycetota</taxon>
        <taxon>Actinomycetes</taxon>
        <taxon>Glycomycetales</taxon>
        <taxon>Glycomycetaceae</taxon>
        <taxon>Glycomyces</taxon>
    </lineage>
</organism>
<keyword evidence="5 9" id="KW-0653">Protein transport</keyword>
<gene>
    <name evidence="9 11" type="primary">secE</name>
    <name evidence="11" type="ORF">GFD30_07335</name>
</gene>
<keyword evidence="7 9" id="KW-0811">Translocation</keyword>
<evidence type="ECO:0000313" key="11">
    <source>
        <dbReference type="EMBL" id="MQM25383.1"/>
    </source>
</evidence>
<evidence type="ECO:0000256" key="3">
    <source>
        <dbReference type="ARBA" id="ARBA00022475"/>
    </source>
</evidence>
<dbReference type="PANTHER" id="PTHR33910">
    <property type="entry name" value="PROTEIN TRANSLOCASE SUBUNIT SECE"/>
    <property type="match status" value="1"/>
</dbReference>
<dbReference type="Pfam" id="PF00584">
    <property type="entry name" value="SecE"/>
    <property type="match status" value="1"/>
</dbReference>
<evidence type="ECO:0000256" key="6">
    <source>
        <dbReference type="ARBA" id="ARBA00022989"/>
    </source>
</evidence>
<dbReference type="AlphaFoldDB" id="A0A6L5G6Z1"/>
<dbReference type="GO" id="GO:0043952">
    <property type="term" value="P:protein transport by the Sec complex"/>
    <property type="evidence" value="ECO:0007669"/>
    <property type="project" value="UniProtKB-UniRule"/>
</dbReference>